<keyword evidence="6 7" id="KW-0030">Aminoacyl-tRNA synthetase</keyword>
<keyword evidence="2 7" id="KW-0436">Ligase</keyword>
<evidence type="ECO:0000259" key="10">
    <source>
        <dbReference type="Pfam" id="PF19303"/>
    </source>
</evidence>
<dbReference type="GO" id="GO:0016874">
    <property type="term" value="F:ligase activity"/>
    <property type="evidence" value="ECO:0007669"/>
    <property type="project" value="UniProtKB-KW"/>
</dbReference>
<evidence type="ECO:0000256" key="7">
    <source>
        <dbReference type="HAMAP-Rule" id="MF_01228"/>
    </source>
</evidence>
<dbReference type="PRINTS" id="PR01041">
    <property type="entry name" value="TRNASYNTHMET"/>
</dbReference>
<dbReference type="HAMAP" id="MF_01228">
    <property type="entry name" value="Met_tRNA_synth_type2"/>
    <property type="match status" value="1"/>
</dbReference>
<feature type="domain" description="Methionyl/Leucyl tRNA synthetase" evidence="9">
    <location>
        <begin position="135"/>
        <end position="346"/>
    </location>
</feature>
<evidence type="ECO:0000256" key="3">
    <source>
        <dbReference type="ARBA" id="ARBA00022741"/>
    </source>
</evidence>
<name>A0ABU5L8W8_9RICK</name>
<dbReference type="NCBIfam" id="TIGR00398">
    <property type="entry name" value="metG"/>
    <property type="match status" value="1"/>
</dbReference>
<evidence type="ECO:0000256" key="5">
    <source>
        <dbReference type="ARBA" id="ARBA00022917"/>
    </source>
</evidence>
<dbReference type="InterPro" id="IPR009080">
    <property type="entry name" value="tRNAsynth_Ia_anticodon-bd"/>
</dbReference>
<dbReference type="EC" id="6.1.1.10" evidence="7"/>
<feature type="domain" description="Methionyl-tRNA synthetase anticodon-binding" evidence="10">
    <location>
        <begin position="358"/>
        <end position="489"/>
    </location>
</feature>
<dbReference type="PANTHER" id="PTHR43326">
    <property type="entry name" value="METHIONYL-TRNA SYNTHETASE"/>
    <property type="match status" value="1"/>
</dbReference>
<dbReference type="CDD" id="cd07957">
    <property type="entry name" value="Anticodon_Ia_Met"/>
    <property type="match status" value="1"/>
</dbReference>
<keyword evidence="4 7" id="KW-0067">ATP-binding</keyword>
<evidence type="ECO:0000256" key="1">
    <source>
        <dbReference type="ARBA" id="ARBA00003314"/>
    </source>
</evidence>
<protein>
    <recommendedName>
        <fullName evidence="7">Methionine--tRNA ligase</fullName>
        <ecNumber evidence="7">6.1.1.10</ecNumber>
    </recommendedName>
    <alternativeName>
        <fullName evidence="7">Methionyl-tRNA synthetase</fullName>
        <shortName evidence="7">MetRS</shortName>
    </alternativeName>
</protein>
<keyword evidence="12" id="KW-1185">Reference proteome</keyword>
<dbReference type="SUPFAM" id="SSF47323">
    <property type="entry name" value="Anticodon-binding domain of a subclass of class I aminoacyl-tRNA synthetases"/>
    <property type="match status" value="1"/>
</dbReference>
<accession>A0ABU5L8W8</accession>
<evidence type="ECO:0000313" key="12">
    <source>
        <dbReference type="Proteomes" id="UP001293791"/>
    </source>
</evidence>
<dbReference type="RefSeq" id="WP_322498029.1">
    <property type="nucleotide sequence ID" value="NZ_JARGYT010000066.1"/>
</dbReference>
<feature type="domain" description="Aminoacyl-tRNA synthetase class Ia" evidence="8">
    <location>
        <begin position="2"/>
        <end position="59"/>
    </location>
</feature>
<dbReference type="InterPro" id="IPR041872">
    <property type="entry name" value="Anticodon_Met"/>
</dbReference>
<sequence>MKRRFYISTPIYYVNDKPHIGHAYTSIASDIIARSKALSGFDVHFLTGTDEHGQKIEKAAKDTNINEFVSNLSSKFASLCKLANISNTDFVRTTSEKHKSFVQSVWRKISDAGYIYLAKYSGWYSIRDEAFYQEDDLINGKAPSGADVEWIEEESYFFKLSAFQDKLLELYEKNPTFILPAARRAETISFVKSGLKDLSISRTTFKWGIPVPDHEEHVIYVWFDALFNYLSYQNGFWPCDLHIVGKDILRFHTVFWPAFLMAGDFELPKRVFAHGWWTNEGEKISKSLGNVIDPIKEIEKFGLDYFRYYLIRAMQFGKDGDFSQNILISLVNAELANNIGNLVQRVTSFVYKTNNGVVPTPETLTKEEVNLLDKAYDEVSCVIQSIDNQELHSAIEHIVSLGKIANLYIDKSAPWKLKNTDIKRMNTILYTLLELIKVIGILLQPFIPDSAAKILDILQVQNRKFSAVSEKLKPGTQILLPEPIFKKIEPITKN</sequence>
<evidence type="ECO:0000256" key="2">
    <source>
        <dbReference type="ARBA" id="ARBA00022598"/>
    </source>
</evidence>
<comment type="caution">
    <text evidence="7">Lacks conserved residue(s) required for the propagation of feature annotation.</text>
</comment>
<keyword evidence="7" id="KW-0963">Cytoplasm</keyword>
<keyword evidence="5 7" id="KW-0648">Protein biosynthesis</keyword>
<dbReference type="CDD" id="cd00814">
    <property type="entry name" value="MetRS_core"/>
    <property type="match status" value="1"/>
</dbReference>
<comment type="similarity">
    <text evidence="7">Belongs to the class-I aminoacyl-tRNA synthetase family. MetG type 2B subfamily.</text>
</comment>
<dbReference type="InterPro" id="IPR033911">
    <property type="entry name" value="MetRS_core"/>
</dbReference>
<evidence type="ECO:0000313" key="11">
    <source>
        <dbReference type="EMBL" id="MDZ5762572.1"/>
    </source>
</evidence>
<dbReference type="PANTHER" id="PTHR43326:SF1">
    <property type="entry name" value="METHIONINE--TRNA LIGASE, MITOCHONDRIAL"/>
    <property type="match status" value="1"/>
</dbReference>
<evidence type="ECO:0000256" key="6">
    <source>
        <dbReference type="ARBA" id="ARBA00023146"/>
    </source>
</evidence>
<dbReference type="InterPro" id="IPR014758">
    <property type="entry name" value="Met-tRNA_synth"/>
</dbReference>
<comment type="caution">
    <text evidence="11">The sequence shown here is derived from an EMBL/GenBank/DDBJ whole genome shotgun (WGS) entry which is preliminary data.</text>
</comment>
<dbReference type="InterPro" id="IPR014729">
    <property type="entry name" value="Rossmann-like_a/b/a_fold"/>
</dbReference>
<comment type="subunit">
    <text evidence="7">Monomer.</text>
</comment>
<evidence type="ECO:0000259" key="9">
    <source>
        <dbReference type="Pfam" id="PF09334"/>
    </source>
</evidence>
<evidence type="ECO:0000256" key="4">
    <source>
        <dbReference type="ARBA" id="ARBA00022840"/>
    </source>
</evidence>
<comment type="function">
    <text evidence="1 7">Is required not only for elongation of protein synthesis but also for the initiation of all mRNA translation through initiator tRNA(fMet) aminoacylation.</text>
</comment>
<feature type="short sequence motif" description="'KMSKS' region" evidence="7">
    <location>
        <begin position="283"/>
        <end position="287"/>
    </location>
</feature>
<organism evidence="11 12">
    <name type="scientific">Candidatus Cyrtobacter comes</name>
    <dbReference type="NCBI Taxonomy" id="675776"/>
    <lineage>
        <taxon>Bacteria</taxon>
        <taxon>Pseudomonadati</taxon>
        <taxon>Pseudomonadota</taxon>
        <taxon>Alphaproteobacteria</taxon>
        <taxon>Rickettsiales</taxon>
        <taxon>Candidatus Midichloriaceae</taxon>
        <taxon>Candidatus Cyrtobacter</taxon>
    </lineage>
</organism>
<dbReference type="Gene3D" id="3.40.50.620">
    <property type="entry name" value="HUPs"/>
    <property type="match status" value="1"/>
</dbReference>
<dbReference type="InterPro" id="IPR023457">
    <property type="entry name" value="Met-tRNA_synth_2"/>
</dbReference>
<evidence type="ECO:0000259" key="8">
    <source>
        <dbReference type="Pfam" id="PF00133"/>
    </source>
</evidence>
<gene>
    <name evidence="7" type="primary">metG</name>
    <name evidence="11" type="ORF">Cyrtocomes_00961</name>
</gene>
<reference evidence="11 12" key="1">
    <citation type="submission" date="2023-02" db="EMBL/GenBank/DDBJ databases">
        <title>Host association and intracellularity evolved multiple times independently in the Rickettsiales.</title>
        <authorList>
            <person name="Castelli M."/>
            <person name="Nardi T."/>
            <person name="Gammuto L."/>
            <person name="Bellinzona G."/>
            <person name="Sabaneyeva E."/>
            <person name="Potekhin A."/>
            <person name="Serra V."/>
            <person name="Petroni G."/>
            <person name="Sassera D."/>
        </authorList>
    </citation>
    <scope>NUCLEOTIDE SEQUENCE [LARGE SCALE GENOMIC DNA]</scope>
    <source>
        <strain evidence="11 12">BOD18</strain>
    </source>
</reference>
<keyword evidence="3 7" id="KW-0547">Nucleotide-binding</keyword>
<dbReference type="Pfam" id="PF09334">
    <property type="entry name" value="tRNA-synt_1g"/>
    <property type="match status" value="1"/>
</dbReference>
<dbReference type="InterPro" id="IPR015413">
    <property type="entry name" value="Methionyl/Leucyl_tRNA_Synth"/>
</dbReference>
<dbReference type="Pfam" id="PF00133">
    <property type="entry name" value="tRNA-synt_1"/>
    <property type="match status" value="1"/>
</dbReference>
<dbReference type="EMBL" id="JARGYT010000066">
    <property type="protein sequence ID" value="MDZ5762572.1"/>
    <property type="molecule type" value="Genomic_DNA"/>
</dbReference>
<comment type="catalytic activity">
    <reaction evidence="7">
        <text>tRNA(Met) + L-methionine + ATP = L-methionyl-tRNA(Met) + AMP + diphosphate</text>
        <dbReference type="Rhea" id="RHEA:13481"/>
        <dbReference type="Rhea" id="RHEA-COMP:9667"/>
        <dbReference type="Rhea" id="RHEA-COMP:9698"/>
        <dbReference type="ChEBI" id="CHEBI:30616"/>
        <dbReference type="ChEBI" id="CHEBI:33019"/>
        <dbReference type="ChEBI" id="CHEBI:57844"/>
        <dbReference type="ChEBI" id="CHEBI:78442"/>
        <dbReference type="ChEBI" id="CHEBI:78530"/>
        <dbReference type="ChEBI" id="CHEBI:456215"/>
        <dbReference type="EC" id="6.1.1.10"/>
    </reaction>
</comment>
<dbReference type="InterPro" id="IPR002300">
    <property type="entry name" value="aa-tRNA-synth_Ia"/>
</dbReference>
<dbReference type="NCBIfam" id="NF008900">
    <property type="entry name" value="PRK12267.1"/>
    <property type="match status" value="1"/>
</dbReference>
<dbReference type="SUPFAM" id="SSF52374">
    <property type="entry name" value="Nucleotidylyl transferase"/>
    <property type="match status" value="1"/>
</dbReference>
<dbReference type="Proteomes" id="UP001293791">
    <property type="component" value="Unassembled WGS sequence"/>
</dbReference>
<feature type="short sequence motif" description="'HIGH' region" evidence="7">
    <location>
        <begin position="12"/>
        <end position="22"/>
    </location>
</feature>
<comment type="subcellular location">
    <subcellularLocation>
        <location evidence="7">Cytoplasm</location>
    </subcellularLocation>
</comment>
<dbReference type="Gene3D" id="2.170.220.10">
    <property type="match status" value="1"/>
</dbReference>
<proteinExistence type="inferred from homology"/>
<dbReference type="Gene3D" id="1.10.730.10">
    <property type="entry name" value="Isoleucyl-tRNA Synthetase, Domain 1"/>
    <property type="match status" value="1"/>
</dbReference>
<dbReference type="Pfam" id="PF19303">
    <property type="entry name" value="Anticodon_3"/>
    <property type="match status" value="1"/>
</dbReference>